<evidence type="ECO:0000313" key="2">
    <source>
        <dbReference type="Proteomes" id="UP001264980"/>
    </source>
</evidence>
<comment type="caution">
    <text evidence="1">The sequence shown here is derived from an EMBL/GenBank/DDBJ whole genome shotgun (WGS) entry which is preliminary data.</text>
</comment>
<dbReference type="InterPro" id="IPR036291">
    <property type="entry name" value="NAD(P)-bd_dom_sf"/>
</dbReference>
<sequence>MSRLKNKTGLVNVLAVAHTVRTALPFMKDGGRIINIGSTVAVAHLIGASASTPLRKPLWQPIPEAGPGI</sequence>
<dbReference type="SUPFAM" id="SSF51735">
    <property type="entry name" value="NAD(P)-binding Rossmann-fold domains"/>
    <property type="match status" value="1"/>
</dbReference>
<dbReference type="EMBL" id="JAVDTI010000003">
    <property type="protein sequence ID" value="MDR6806020.1"/>
    <property type="molecule type" value="Genomic_DNA"/>
</dbReference>
<keyword evidence="2" id="KW-1185">Reference proteome</keyword>
<reference evidence="1 2" key="1">
    <citation type="submission" date="2023-07" db="EMBL/GenBank/DDBJ databases">
        <title>Sorghum-associated microbial communities from plants grown in Nebraska, USA.</title>
        <authorList>
            <person name="Schachtman D."/>
        </authorList>
    </citation>
    <scope>NUCLEOTIDE SEQUENCE [LARGE SCALE GENOMIC DNA]</scope>
    <source>
        <strain evidence="1 2">BE57</strain>
    </source>
</reference>
<evidence type="ECO:0000313" key="1">
    <source>
        <dbReference type="EMBL" id="MDR6806020.1"/>
    </source>
</evidence>
<dbReference type="Proteomes" id="UP001264980">
    <property type="component" value="Unassembled WGS sequence"/>
</dbReference>
<evidence type="ECO:0008006" key="3">
    <source>
        <dbReference type="Google" id="ProtNLM"/>
    </source>
</evidence>
<name>A0ABU1R0G1_9BACT</name>
<proteinExistence type="predicted"/>
<accession>A0ABU1R0G1</accession>
<gene>
    <name evidence="1" type="ORF">J2W84_003068</name>
</gene>
<organism evidence="1 2">
    <name type="scientific">Dyadobacter fermentans</name>
    <dbReference type="NCBI Taxonomy" id="94254"/>
    <lineage>
        <taxon>Bacteria</taxon>
        <taxon>Pseudomonadati</taxon>
        <taxon>Bacteroidota</taxon>
        <taxon>Cytophagia</taxon>
        <taxon>Cytophagales</taxon>
        <taxon>Spirosomataceae</taxon>
        <taxon>Dyadobacter</taxon>
    </lineage>
</organism>
<protein>
    <recommendedName>
        <fullName evidence="3">Short-chain dehydrogenase/reductase SDR</fullName>
    </recommendedName>
</protein>
<dbReference type="Gene3D" id="3.40.50.720">
    <property type="entry name" value="NAD(P)-binding Rossmann-like Domain"/>
    <property type="match status" value="1"/>
</dbReference>